<dbReference type="AlphaFoldDB" id="A0A6L9JTB8"/>
<gene>
    <name evidence="1" type="ORF">GPY51_19405</name>
</gene>
<evidence type="ECO:0008006" key="3">
    <source>
        <dbReference type="Google" id="ProtNLM"/>
    </source>
</evidence>
<evidence type="ECO:0000313" key="1">
    <source>
        <dbReference type="EMBL" id="NDL40860.1"/>
    </source>
</evidence>
<reference evidence="1 2" key="1">
    <citation type="submission" date="2019-12" db="EMBL/GenBank/DDBJ databases">
        <title>Engineering Photorhabdus to improve their lethality against agricultural pests.</title>
        <authorList>
            <person name="Machado R.A.R."/>
        </authorList>
    </citation>
    <scope>NUCLEOTIDE SEQUENCE [LARGE SCALE GENOMIC DNA]</scope>
    <source>
        <strain evidence="1 2">EN01</strain>
    </source>
</reference>
<protein>
    <recommendedName>
        <fullName evidence="3">DUF4761 domain-containing protein</fullName>
    </recommendedName>
</protein>
<proteinExistence type="predicted"/>
<accession>A0A6L9JTB8</accession>
<dbReference type="Proteomes" id="UP000479300">
    <property type="component" value="Unassembled WGS sequence"/>
</dbReference>
<dbReference type="EMBL" id="WSFA01000059">
    <property type="protein sequence ID" value="NDL40860.1"/>
    <property type="molecule type" value="Genomic_DNA"/>
</dbReference>
<name>A0A6L9JTB8_PHOLM</name>
<sequence length="74" mass="8680">MMNHTNLILKHVSNHTESYGAFAIRRLPRNKINQTTRYQVSDGEYSYGKFDSKEQAMSQVRQLYRSREHATSSN</sequence>
<comment type="caution">
    <text evidence="1">The sequence shown here is derived from an EMBL/GenBank/DDBJ whole genome shotgun (WGS) entry which is preliminary data.</text>
</comment>
<organism evidence="1 2">
    <name type="scientific">Photorhabdus laumondii subsp. laumondii</name>
    <name type="common">Photorhabdus luminescens subsp. laumondii</name>
    <dbReference type="NCBI Taxonomy" id="141679"/>
    <lineage>
        <taxon>Bacteria</taxon>
        <taxon>Pseudomonadati</taxon>
        <taxon>Pseudomonadota</taxon>
        <taxon>Gammaproteobacteria</taxon>
        <taxon>Enterobacterales</taxon>
        <taxon>Morganellaceae</taxon>
        <taxon>Photorhabdus</taxon>
    </lineage>
</organism>
<evidence type="ECO:0000313" key="2">
    <source>
        <dbReference type="Proteomes" id="UP000479300"/>
    </source>
</evidence>